<comment type="caution">
    <text evidence="1">The sequence shown here is derived from an EMBL/GenBank/DDBJ whole genome shotgun (WGS) entry which is preliminary data.</text>
</comment>
<evidence type="ECO:0000313" key="1">
    <source>
        <dbReference type="EMBL" id="KKN77712.1"/>
    </source>
</evidence>
<name>A0A0F9TRX3_9ZZZZ</name>
<accession>A0A0F9TRX3</accession>
<proteinExistence type="predicted"/>
<reference evidence="1" key="1">
    <citation type="journal article" date="2015" name="Nature">
        <title>Complex archaea that bridge the gap between prokaryotes and eukaryotes.</title>
        <authorList>
            <person name="Spang A."/>
            <person name="Saw J.H."/>
            <person name="Jorgensen S.L."/>
            <person name="Zaremba-Niedzwiedzka K."/>
            <person name="Martijn J."/>
            <person name="Lind A.E."/>
            <person name="van Eijk R."/>
            <person name="Schleper C."/>
            <person name="Guy L."/>
            <person name="Ettema T.J."/>
        </authorList>
    </citation>
    <scope>NUCLEOTIDE SEQUENCE</scope>
</reference>
<dbReference type="Pfam" id="PF03864">
    <property type="entry name" value="Phage_cap_E"/>
    <property type="match status" value="1"/>
</dbReference>
<dbReference type="InterPro" id="IPR005564">
    <property type="entry name" value="Major_capsid_GpE"/>
</dbReference>
<protein>
    <recommendedName>
        <fullName evidence="2">Major capsid protein E</fullName>
    </recommendedName>
</protein>
<organism evidence="1">
    <name type="scientific">marine sediment metagenome</name>
    <dbReference type="NCBI Taxonomy" id="412755"/>
    <lineage>
        <taxon>unclassified sequences</taxon>
        <taxon>metagenomes</taxon>
        <taxon>ecological metagenomes</taxon>
    </lineage>
</organism>
<dbReference type="AlphaFoldDB" id="A0A0F9TRX3"/>
<gene>
    <name evidence="1" type="ORF">LCGC14_0356860</name>
</gene>
<evidence type="ECO:0008006" key="2">
    <source>
        <dbReference type="Google" id="ProtNLM"/>
    </source>
</evidence>
<dbReference type="EMBL" id="LAZR01000274">
    <property type="protein sequence ID" value="KKN77712.1"/>
    <property type="molecule type" value="Genomic_DNA"/>
</dbReference>
<sequence length="333" mass="37228">MANALDVFKTDDFSLVSMTEAIELLPHVPSRIEQLGLFDTEPIATTVIKVEYLNGTLGLVKTAKRGDPGQEMNRETRNSRRFEATHLPLHDIVLADDVQGVRSFGSDNETDAVNEVVNRRLEKMKQHLVTTGEFHRAKAIQGLLLDADGTPIYDWWDEYSLTEQTKDFVFGTAATKIRTKCLEVKGQIETALGGVVYDHIHALCGPTFFRALIDHANVTAAYARFDSSVMLRNDPRAGFPYGDIIFEEYRGSVASQTFIPAGDARFFPVGVRGLFRTHFSPAPYVETVNTLGREFYAKQELLKFGKGVELEAQSNPFSYCTRPFVLVRGFSST</sequence>